<keyword evidence="12" id="KW-0472">Membrane</keyword>
<proteinExistence type="inferred from homology"/>
<keyword evidence="8" id="KW-0378">Hydrolase</keyword>
<dbReference type="InterPro" id="IPR044537">
    <property type="entry name" value="Rip2-like"/>
</dbReference>
<dbReference type="EMBL" id="CP018839">
    <property type="protein sequence ID" value="APR05029.1"/>
    <property type="molecule type" value="Genomic_DNA"/>
</dbReference>
<keyword evidence="5 13" id="KW-0645">Protease</keyword>
<comment type="similarity">
    <text evidence="3">Belongs to the peptidase M50B family.</text>
</comment>
<name>A0A1H5S2N8_9RHOO</name>
<dbReference type="RefSeq" id="WP_075148446.1">
    <property type="nucleotide sequence ID" value="NZ_CP018839.1"/>
</dbReference>
<evidence type="ECO:0000256" key="3">
    <source>
        <dbReference type="ARBA" id="ARBA00007931"/>
    </source>
</evidence>
<dbReference type="PANTHER" id="PTHR35864:SF1">
    <property type="entry name" value="ZINC METALLOPROTEASE YWHC-RELATED"/>
    <property type="match status" value="1"/>
</dbReference>
<evidence type="ECO:0000256" key="11">
    <source>
        <dbReference type="ARBA" id="ARBA00023049"/>
    </source>
</evidence>
<comment type="cofactor">
    <cofactor evidence="1">
        <name>Zn(2+)</name>
        <dbReference type="ChEBI" id="CHEBI:29105"/>
    </cofactor>
</comment>
<evidence type="ECO:0000256" key="7">
    <source>
        <dbReference type="ARBA" id="ARBA00022723"/>
    </source>
</evidence>
<dbReference type="InterPro" id="IPR008915">
    <property type="entry name" value="Peptidase_M50"/>
</dbReference>
<dbReference type="GO" id="GO:0008237">
    <property type="term" value="F:metallopeptidase activity"/>
    <property type="evidence" value="ECO:0007669"/>
    <property type="project" value="UniProtKB-KW"/>
</dbReference>
<dbReference type="PANTHER" id="PTHR35864">
    <property type="entry name" value="ZINC METALLOPROTEASE MJ0611-RELATED"/>
    <property type="match status" value="1"/>
</dbReference>
<protein>
    <submittedName>
        <fullName evidence="13">Membrane metalloprotease</fullName>
    </submittedName>
</protein>
<dbReference type="STRING" id="96773.Tchl_2186"/>
<keyword evidence="6" id="KW-0812">Transmembrane</keyword>
<dbReference type="OrthoDB" id="9800627at2"/>
<evidence type="ECO:0000256" key="2">
    <source>
        <dbReference type="ARBA" id="ARBA00004651"/>
    </source>
</evidence>
<keyword evidence="10" id="KW-1133">Transmembrane helix</keyword>
<dbReference type="CDD" id="cd06158">
    <property type="entry name" value="S2P-M50_like_1"/>
    <property type="match status" value="1"/>
</dbReference>
<comment type="subcellular location">
    <subcellularLocation>
        <location evidence="2">Cell membrane</location>
        <topology evidence="2">Multi-pass membrane protein</topology>
    </subcellularLocation>
</comment>
<keyword evidence="11 13" id="KW-0482">Metalloprotease</keyword>
<evidence type="ECO:0000256" key="1">
    <source>
        <dbReference type="ARBA" id="ARBA00001947"/>
    </source>
</evidence>
<dbReference type="Pfam" id="PF02163">
    <property type="entry name" value="Peptidase_M50"/>
    <property type="match status" value="1"/>
</dbReference>
<dbReference type="InterPro" id="IPR052348">
    <property type="entry name" value="Metallopeptidase_M50B"/>
</dbReference>
<organism evidence="13 14">
    <name type="scientific">Thauera chlorobenzoica</name>
    <dbReference type="NCBI Taxonomy" id="96773"/>
    <lineage>
        <taxon>Bacteria</taxon>
        <taxon>Pseudomonadati</taxon>
        <taxon>Pseudomonadota</taxon>
        <taxon>Betaproteobacteria</taxon>
        <taxon>Rhodocyclales</taxon>
        <taxon>Zoogloeaceae</taxon>
        <taxon>Thauera</taxon>
    </lineage>
</organism>
<accession>A0A1H5S2N8</accession>
<evidence type="ECO:0000313" key="13">
    <source>
        <dbReference type="EMBL" id="APR05029.1"/>
    </source>
</evidence>
<keyword evidence="4" id="KW-1003">Cell membrane</keyword>
<evidence type="ECO:0000256" key="9">
    <source>
        <dbReference type="ARBA" id="ARBA00022833"/>
    </source>
</evidence>
<gene>
    <name evidence="13" type="ORF">Tchl_2186</name>
</gene>
<evidence type="ECO:0000256" key="6">
    <source>
        <dbReference type="ARBA" id="ARBA00022692"/>
    </source>
</evidence>
<dbReference type="GO" id="GO:0006508">
    <property type="term" value="P:proteolysis"/>
    <property type="evidence" value="ECO:0007669"/>
    <property type="project" value="UniProtKB-KW"/>
</dbReference>
<dbReference type="GO" id="GO:0046872">
    <property type="term" value="F:metal ion binding"/>
    <property type="evidence" value="ECO:0007669"/>
    <property type="project" value="UniProtKB-KW"/>
</dbReference>
<reference evidence="13 14" key="1">
    <citation type="submission" date="2016-12" db="EMBL/GenBank/DDBJ databases">
        <title>Complete genome sequence of Thauera chlorobenzoica, a Betaproteobacterium degrading haloaromatics anaerobically to CO2 and halides.</title>
        <authorList>
            <person name="Goris T."/>
            <person name="Mergelsberg M."/>
            <person name="Boll M."/>
        </authorList>
    </citation>
    <scope>NUCLEOTIDE SEQUENCE [LARGE SCALE GENOMIC DNA]</scope>
    <source>
        <strain evidence="13 14">3CB1</strain>
    </source>
</reference>
<evidence type="ECO:0000256" key="12">
    <source>
        <dbReference type="ARBA" id="ARBA00023136"/>
    </source>
</evidence>
<dbReference type="AlphaFoldDB" id="A0A1H5S2N8"/>
<keyword evidence="7" id="KW-0479">Metal-binding</keyword>
<sequence length="219" mass="23451">MDALIPTLAIWALPVLLAITLHEAAHGYVARHFGDPTAHLAGRITLNPLRHIDPVGTVLVPVGILALSTLMGGGGILFGWAKPVPVNFGRLRSPKADMLWVAAAGPFTNLLMALGWALLFRIAVSAEPGAYSLAMLKMADAGIQINAVLMVLNLLPIPPLDGGRIAVSLLPDRFAWRFARLEPYGFPILLVLLFTGILGAILWPLIAGFRYLLSLVFGL</sequence>
<evidence type="ECO:0000256" key="8">
    <source>
        <dbReference type="ARBA" id="ARBA00022801"/>
    </source>
</evidence>
<dbReference type="Proteomes" id="UP000185739">
    <property type="component" value="Chromosome"/>
</dbReference>
<evidence type="ECO:0000256" key="10">
    <source>
        <dbReference type="ARBA" id="ARBA00022989"/>
    </source>
</evidence>
<evidence type="ECO:0000313" key="14">
    <source>
        <dbReference type="Proteomes" id="UP000185739"/>
    </source>
</evidence>
<evidence type="ECO:0000256" key="4">
    <source>
        <dbReference type="ARBA" id="ARBA00022475"/>
    </source>
</evidence>
<keyword evidence="14" id="KW-1185">Reference proteome</keyword>
<evidence type="ECO:0000256" key="5">
    <source>
        <dbReference type="ARBA" id="ARBA00022670"/>
    </source>
</evidence>
<dbReference type="GO" id="GO:0005886">
    <property type="term" value="C:plasma membrane"/>
    <property type="evidence" value="ECO:0007669"/>
    <property type="project" value="UniProtKB-SubCell"/>
</dbReference>
<keyword evidence="9" id="KW-0862">Zinc</keyword>
<dbReference type="KEGG" id="tcl:Tchl_2186"/>